<name>A0A486XKD3_9GAMM</name>
<dbReference type="EMBL" id="CAAJGR010000072">
    <property type="protein sequence ID" value="VHO02595.1"/>
    <property type="molecule type" value="Genomic_DNA"/>
</dbReference>
<accession>A0A486XKD3</accession>
<dbReference type="Pfam" id="PF11736">
    <property type="entry name" value="DUF3299"/>
    <property type="match status" value="1"/>
</dbReference>
<dbReference type="Gene3D" id="2.40.50.870">
    <property type="entry name" value="Protein of unknown function (DUF3299)"/>
    <property type="match status" value="1"/>
</dbReference>
<protein>
    <recommendedName>
        <fullName evidence="3">Lipoprotein</fullName>
    </recommendedName>
</protein>
<sequence length="186" mass="20888">MLRTLSVALSSTLVATVSALFFSAALLANEVQTIEWTDLMPEEDLKLLQQMPEVQHDYSQPSPFDDNYQGDDPAAQQWQQILTSAKVVEKYNKTKVRVPGFVVPLEFDAEQNVTSFFLVPYFGACIHVPPPPPNQMIFVTGAKDLKADMIYSPFWISGTLTTDVMTHDLGQAAYSLKVDKIEEYTY</sequence>
<proteinExistence type="predicted"/>
<evidence type="ECO:0000313" key="2">
    <source>
        <dbReference type="EMBL" id="VHO02595.1"/>
    </source>
</evidence>
<feature type="chain" id="PRO_5019778221" description="Lipoprotein" evidence="1">
    <location>
        <begin position="29"/>
        <end position="186"/>
    </location>
</feature>
<evidence type="ECO:0008006" key="3">
    <source>
        <dbReference type="Google" id="ProtNLM"/>
    </source>
</evidence>
<dbReference type="InterPro" id="IPR021727">
    <property type="entry name" value="DUF3299"/>
</dbReference>
<keyword evidence="1" id="KW-0732">Signal</keyword>
<evidence type="ECO:0000256" key="1">
    <source>
        <dbReference type="SAM" id="SignalP"/>
    </source>
</evidence>
<dbReference type="AlphaFoldDB" id="A0A486XKD3"/>
<reference evidence="2" key="1">
    <citation type="submission" date="2019-04" db="EMBL/GenBank/DDBJ databases">
        <authorList>
            <person name="Brambilla D."/>
        </authorList>
    </citation>
    <scope>NUCLEOTIDE SEQUENCE</scope>
    <source>
        <strain evidence="2">BAL1</strain>
    </source>
</reference>
<gene>
    <name evidence="2" type="ORF">BAL341_937</name>
</gene>
<organism evidence="2">
    <name type="scientific">Rheinheimera sp. BAL341</name>
    <dbReference type="NCBI Taxonomy" id="1708203"/>
    <lineage>
        <taxon>Bacteria</taxon>
        <taxon>Pseudomonadati</taxon>
        <taxon>Pseudomonadota</taxon>
        <taxon>Gammaproteobacteria</taxon>
        <taxon>Chromatiales</taxon>
        <taxon>Chromatiaceae</taxon>
        <taxon>Rheinheimera</taxon>
    </lineage>
</organism>
<feature type="signal peptide" evidence="1">
    <location>
        <begin position="1"/>
        <end position="28"/>
    </location>
</feature>